<protein>
    <submittedName>
        <fullName evidence="1">Uncharacterized protein</fullName>
    </submittedName>
</protein>
<evidence type="ECO:0000313" key="1">
    <source>
        <dbReference type="EMBL" id="CAE7540238.1"/>
    </source>
</evidence>
<dbReference type="Proteomes" id="UP000601435">
    <property type="component" value="Unassembled WGS sequence"/>
</dbReference>
<name>A0A812TVF0_9DINO</name>
<gene>
    <name evidence="1" type="ORF">SNEC2469_LOCUS15552</name>
</gene>
<accession>A0A812TVF0</accession>
<dbReference type="AlphaFoldDB" id="A0A812TVF0"/>
<reference evidence="1" key="1">
    <citation type="submission" date="2021-02" db="EMBL/GenBank/DDBJ databases">
        <authorList>
            <person name="Dougan E. K."/>
            <person name="Rhodes N."/>
            <person name="Thang M."/>
            <person name="Chan C."/>
        </authorList>
    </citation>
    <scope>NUCLEOTIDE SEQUENCE</scope>
</reference>
<organism evidence="1 2">
    <name type="scientific">Symbiodinium necroappetens</name>
    <dbReference type="NCBI Taxonomy" id="1628268"/>
    <lineage>
        <taxon>Eukaryota</taxon>
        <taxon>Sar</taxon>
        <taxon>Alveolata</taxon>
        <taxon>Dinophyceae</taxon>
        <taxon>Suessiales</taxon>
        <taxon>Symbiodiniaceae</taxon>
        <taxon>Symbiodinium</taxon>
    </lineage>
</organism>
<sequence>MGYPRGYTALLNSFSHQQRVSVAVHVPALAVCLSAMLSHLPRQPEPAWSRPWEHLSTALSLQHPLAHSPLLEQDAQRYVDGLEKDLRVHPRAEVILEETEKEQCSQRFRLMICFEWLSMNYLDIVLRHMPARTVRMFPRPAVCALPSFTAGPGTTGSPLSRTFQIPSVVSGSKIPRLLLESLAASFSRLVSALISLCFVKTWRL</sequence>
<evidence type="ECO:0000313" key="2">
    <source>
        <dbReference type="Proteomes" id="UP000601435"/>
    </source>
</evidence>
<comment type="caution">
    <text evidence="1">The sequence shown here is derived from an EMBL/GenBank/DDBJ whole genome shotgun (WGS) entry which is preliminary data.</text>
</comment>
<keyword evidence="2" id="KW-1185">Reference proteome</keyword>
<proteinExistence type="predicted"/>
<dbReference type="EMBL" id="CAJNJA010025275">
    <property type="protein sequence ID" value="CAE7540238.1"/>
    <property type="molecule type" value="Genomic_DNA"/>
</dbReference>